<protein>
    <recommendedName>
        <fullName evidence="4">F-box domain-containing protein</fullName>
    </recommendedName>
</protein>
<accession>A0A5Q4BYX5</accession>
<evidence type="ECO:0000313" key="3">
    <source>
        <dbReference type="Proteomes" id="UP000326340"/>
    </source>
</evidence>
<feature type="region of interest" description="Disordered" evidence="1">
    <location>
        <begin position="577"/>
        <end position="643"/>
    </location>
</feature>
<evidence type="ECO:0000313" key="2">
    <source>
        <dbReference type="EMBL" id="TQN72268.1"/>
    </source>
</evidence>
<reference evidence="2 3" key="1">
    <citation type="journal article" date="2019" name="Sci. Rep.">
        <title>Colletotrichum shisoi sp. nov., an anthracnose pathogen of Perilla frutescens in Japan: molecular phylogenetic, morphological and genomic evidence.</title>
        <authorList>
            <person name="Gan P."/>
            <person name="Tsushima A."/>
            <person name="Hiroyama R."/>
            <person name="Narusaka M."/>
            <person name="Takano Y."/>
            <person name="Narusaka Y."/>
            <person name="Kawaradani M."/>
            <person name="Damm U."/>
            <person name="Shirasu K."/>
        </authorList>
    </citation>
    <scope>NUCLEOTIDE SEQUENCE [LARGE SCALE GENOMIC DNA]</scope>
    <source>
        <strain evidence="2 3">PG-2018a</strain>
    </source>
</reference>
<feature type="compositionally biased region" description="Polar residues" evidence="1">
    <location>
        <begin position="608"/>
        <end position="626"/>
    </location>
</feature>
<dbReference type="EMBL" id="PUHP01000187">
    <property type="protein sequence ID" value="TQN72268.1"/>
    <property type="molecule type" value="Genomic_DNA"/>
</dbReference>
<keyword evidence="3" id="KW-1185">Reference proteome</keyword>
<organism evidence="2 3">
    <name type="scientific">Colletotrichum shisoi</name>
    <dbReference type="NCBI Taxonomy" id="2078593"/>
    <lineage>
        <taxon>Eukaryota</taxon>
        <taxon>Fungi</taxon>
        <taxon>Dikarya</taxon>
        <taxon>Ascomycota</taxon>
        <taxon>Pezizomycotina</taxon>
        <taxon>Sordariomycetes</taxon>
        <taxon>Hypocreomycetidae</taxon>
        <taxon>Glomerellales</taxon>
        <taxon>Glomerellaceae</taxon>
        <taxon>Colletotrichum</taxon>
        <taxon>Colletotrichum destructivum species complex</taxon>
    </lineage>
</organism>
<name>A0A5Q4BYX5_9PEZI</name>
<gene>
    <name evidence="2" type="ORF">CSHISOI_03217</name>
</gene>
<sequence length="686" mass="76453">MLDSILLGYIVRLILIRPFSSIRLALDGLKAAVSFTRMQRLPIEIMTYIANSLDLHDTFNLSLTNAPYSADVQDARSSKQYARCLRRLVKIQNAVATAAPYSAAIAAHADDFIYCDGMLCYTQGYESLRLLHLHGSADSEIVIDIRTLLWSIPGLGIGNSKIKFRPVHFACGIVSCLYNPPKTGGRSRLVIIDVRQRRLLTAHVLESTSKLFARNNKECLYYGTHSMIGDDGYKRWVLRRFDICKEQWAAGRLGLEDLVGSDVGSTVCFEVIDNNFYGISSLNTFDVYEADWTSHYYGFRLPVGSLEAKDMQLTSENAMWRRQHEEGPVDDRWSTLQLEKDQVNGNIMVSECRREWLVDECSSTRSSYRTELIFSTRRNRANDSDSDSDPESDAESNEVSSTNSCSTGTAAQANKQRESSTFHRGDDGSTTPAITLSQCFIRSYNHSCETFIDLVNDPVASDSMMRRPQLRSISRFSHARNNHGLQWPPADGAGQGALQHCTPNKISWWPPKADTRQKNLCLSELDRILNPKGHNTFSPISGVMDDRSIVYAVGPRASHSTRPLVFISFDPAIRLPNLNNWPGGPTTPPRTQPKTRGDDVTSPCHYPTPQSLPVSGSASRNSSFSEGSYPGPRRPSPDIQSELCKPGASTWIRRAPAAYLQRACTPGKPFGYDFAYSGYNSASSRS</sequence>
<feature type="region of interest" description="Disordered" evidence="1">
    <location>
        <begin position="378"/>
        <end position="429"/>
    </location>
</feature>
<evidence type="ECO:0000256" key="1">
    <source>
        <dbReference type="SAM" id="MobiDB-lite"/>
    </source>
</evidence>
<dbReference type="OrthoDB" id="5359231at2759"/>
<comment type="caution">
    <text evidence="2">The sequence shown here is derived from an EMBL/GenBank/DDBJ whole genome shotgun (WGS) entry which is preliminary data.</text>
</comment>
<feature type="compositionally biased region" description="Polar residues" evidence="1">
    <location>
        <begin position="399"/>
        <end position="414"/>
    </location>
</feature>
<proteinExistence type="predicted"/>
<feature type="compositionally biased region" description="Basic and acidic residues" evidence="1">
    <location>
        <begin position="415"/>
        <end position="427"/>
    </location>
</feature>
<dbReference type="AlphaFoldDB" id="A0A5Q4BYX5"/>
<evidence type="ECO:0008006" key="4">
    <source>
        <dbReference type="Google" id="ProtNLM"/>
    </source>
</evidence>
<feature type="compositionally biased region" description="Acidic residues" evidence="1">
    <location>
        <begin position="384"/>
        <end position="396"/>
    </location>
</feature>
<dbReference type="Proteomes" id="UP000326340">
    <property type="component" value="Unassembled WGS sequence"/>
</dbReference>